<dbReference type="SUPFAM" id="SSF46785">
    <property type="entry name" value="Winged helix' DNA-binding domain"/>
    <property type="match status" value="1"/>
</dbReference>
<dbReference type="RefSeq" id="WP_098461913.1">
    <property type="nucleotide sequence ID" value="NZ_PDJJ01000001.1"/>
</dbReference>
<dbReference type="GO" id="GO:0003677">
    <property type="term" value="F:DNA binding"/>
    <property type="evidence" value="ECO:0007669"/>
    <property type="project" value="InterPro"/>
</dbReference>
<proteinExistence type="predicted"/>
<dbReference type="PANTHER" id="PTHR34293">
    <property type="entry name" value="HTH-TYPE TRANSCRIPTIONAL REGULATOR TRMBL2"/>
    <property type="match status" value="1"/>
</dbReference>
<keyword evidence="3" id="KW-1185">Reference proteome</keyword>
<dbReference type="Gene3D" id="1.10.10.10">
    <property type="entry name" value="Winged helix-like DNA-binding domain superfamily/Winged helix DNA-binding domain"/>
    <property type="match status" value="2"/>
</dbReference>
<protein>
    <submittedName>
        <fullName evidence="2">Sugar-specific transcriptional regulator TrmB</fullName>
    </submittedName>
</protein>
<evidence type="ECO:0000313" key="3">
    <source>
        <dbReference type="Proteomes" id="UP000224130"/>
    </source>
</evidence>
<dbReference type="AlphaFoldDB" id="A0A2A9ESA7"/>
<reference evidence="2 3" key="1">
    <citation type="submission" date="2017-10" db="EMBL/GenBank/DDBJ databases">
        <title>Sequencing the genomes of 1000 actinobacteria strains.</title>
        <authorList>
            <person name="Klenk H.-P."/>
        </authorList>
    </citation>
    <scope>NUCLEOTIDE SEQUENCE [LARGE SCALE GENOMIC DNA]</scope>
    <source>
        <strain evidence="2 3">DSM 21863</strain>
    </source>
</reference>
<dbReference type="InterPro" id="IPR016032">
    <property type="entry name" value="Sig_transdc_resp-reg_C-effctor"/>
</dbReference>
<dbReference type="InterPro" id="IPR051797">
    <property type="entry name" value="TrmB-like"/>
</dbReference>
<dbReference type="Proteomes" id="UP000224130">
    <property type="component" value="Unassembled WGS sequence"/>
</dbReference>
<gene>
    <name evidence="2" type="ORF">ATJ88_0085</name>
</gene>
<sequence>MDALGLDGQVLEVYRHLVTRRSAAPDELAAALGRRATGVRHDLVDLERRGLVARSSSDRDRFTASPPDMAIGALLVEHHDALRRAELELGELSALYRASSGHGLADVVDVVDGRAAVAQRFTQLQRGATHEVVAFVRTDVVAAAPGTDEDRALERGVDYRVVVERDVLDRPGFVDDAREGLRRGEQVRVAATLPIRMLAVDRRIAMLPMRTGDGTEGTGALLVHESALLDVLLEHFESVWRSAAHLLPQGTTATSVLDAVDVDVLTLLLTGLTDRAIGSHLGLSVRTVQRRVRIMMDRAQAGSRVQLGYEAGRRGWV</sequence>
<evidence type="ECO:0000259" key="1">
    <source>
        <dbReference type="SMART" id="SM00421"/>
    </source>
</evidence>
<accession>A0A2A9ESA7</accession>
<comment type="caution">
    <text evidence="2">The sequence shown here is derived from an EMBL/GenBank/DDBJ whole genome shotgun (WGS) entry which is preliminary data.</text>
</comment>
<dbReference type="InterPro" id="IPR000792">
    <property type="entry name" value="Tscrpt_reg_LuxR_C"/>
</dbReference>
<evidence type="ECO:0000313" key="2">
    <source>
        <dbReference type="EMBL" id="PFG41446.1"/>
    </source>
</evidence>
<dbReference type="GO" id="GO:0006355">
    <property type="term" value="P:regulation of DNA-templated transcription"/>
    <property type="evidence" value="ECO:0007669"/>
    <property type="project" value="InterPro"/>
</dbReference>
<dbReference type="SMART" id="SM00421">
    <property type="entry name" value="HTH_LUXR"/>
    <property type="match status" value="1"/>
</dbReference>
<dbReference type="OrthoDB" id="3369460at2"/>
<feature type="domain" description="HTH luxR-type" evidence="1">
    <location>
        <begin position="254"/>
        <end position="311"/>
    </location>
</feature>
<name>A0A2A9ESA7_9MICO</name>
<dbReference type="SUPFAM" id="SSF46894">
    <property type="entry name" value="C-terminal effector domain of the bipartite response regulators"/>
    <property type="match status" value="1"/>
</dbReference>
<dbReference type="PANTHER" id="PTHR34293:SF1">
    <property type="entry name" value="HTH-TYPE TRANSCRIPTIONAL REGULATOR TRMBL2"/>
    <property type="match status" value="1"/>
</dbReference>
<dbReference type="EMBL" id="PDJJ01000001">
    <property type="protein sequence ID" value="PFG41446.1"/>
    <property type="molecule type" value="Genomic_DNA"/>
</dbReference>
<dbReference type="InterPro" id="IPR036390">
    <property type="entry name" value="WH_DNA-bd_sf"/>
</dbReference>
<dbReference type="Pfam" id="PF01978">
    <property type="entry name" value="TrmB"/>
    <property type="match status" value="1"/>
</dbReference>
<dbReference type="InterPro" id="IPR002831">
    <property type="entry name" value="Tscrpt_reg_TrmB_N"/>
</dbReference>
<organism evidence="2 3">
    <name type="scientific">Isoptericola jiangsuensis</name>
    <dbReference type="NCBI Taxonomy" id="548579"/>
    <lineage>
        <taxon>Bacteria</taxon>
        <taxon>Bacillati</taxon>
        <taxon>Actinomycetota</taxon>
        <taxon>Actinomycetes</taxon>
        <taxon>Micrococcales</taxon>
        <taxon>Promicromonosporaceae</taxon>
        <taxon>Isoptericola</taxon>
    </lineage>
</organism>
<dbReference type="InterPro" id="IPR036388">
    <property type="entry name" value="WH-like_DNA-bd_sf"/>
</dbReference>